<gene>
    <name evidence="2" type="ORF">A946_03085</name>
    <name evidence="3" type="ORF">kam1_1852</name>
</gene>
<dbReference type="Pfam" id="PF00535">
    <property type="entry name" value="Glycos_transf_2"/>
    <property type="match status" value="1"/>
</dbReference>
<feature type="domain" description="Glycosyltransferase 2-like" evidence="1">
    <location>
        <begin position="14"/>
        <end position="177"/>
    </location>
</feature>
<dbReference type="Proteomes" id="UP000031594">
    <property type="component" value="Unassembled WGS sequence"/>
</dbReference>
<dbReference type="PANTHER" id="PTHR43179">
    <property type="entry name" value="RHAMNOSYLTRANSFERASE WBBL"/>
    <property type="match status" value="1"/>
</dbReference>
<evidence type="ECO:0000313" key="4">
    <source>
        <dbReference type="Proteomes" id="UP000031594"/>
    </source>
</evidence>
<dbReference type="InterPro" id="IPR001173">
    <property type="entry name" value="Glyco_trans_2-like"/>
</dbReference>
<sequence length="308" mass="35236">MMANSKIEEPIDWSVIIVTFQSQKVIKNCLEALFCQRGVRTEIFVVDNNSTDGTKEILKALSTKICFIENPSNEGFAKAANKPLCRAKGRFVLFLNPDVVIKNPYFLEKIAALFDETKTVGAIGPSLYYPDGQIQPTTSLQYPNQKWTLGSIPKYPGNIAALLGACLAIRKEILDQIGGFDEDYFLYGEDQDICLRIRKLGFSLAYLPQIQAYHVGGHSSENLSYKLLWERKLQAEYMFYKKHYPQKAIDLIAFSQLIKSNWQLFLLFFFGSSLLPKSRLDEKICKYKAIRSQALAHLRYRFNQPRQS</sequence>
<dbReference type="PANTHER" id="PTHR43179:SF7">
    <property type="entry name" value="RHAMNOSYLTRANSFERASE WBBL"/>
    <property type="match status" value="1"/>
</dbReference>
<dbReference type="EMBL" id="CP037899">
    <property type="protein sequence ID" value="QDQ43064.1"/>
    <property type="molecule type" value="Genomic_DNA"/>
</dbReference>
<proteinExistence type="predicted"/>
<keyword evidence="2" id="KW-0808">Transferase</keyword>
<evidence type="ECO:0000313" key="3">
    <source>
        <dbReference type="EMBL" id="QDQ43064.1"/>
    </source>
</evidence>
<dbReference type="SUPFAM" id="SSF53448">
    <property type="entry name" value="Nucleotide-diphospho-sugar transferases"/>
    <property type="match status" value="1"/>
</dbReference>
<protein>
    <submittedName>
        <fullName evidence="2">Glycosyl transferase</fullName>
    </submittedName>
</protein>
<evidence type="ECO:0000313" key="2">
    <source>
        <dbReference type="EMBL" id="KIE59036.1"/>
    </source>
</evidence>
<dbReference type="AlphaFoldDB" id="A0A0C1RVS8"/>
<name>A0A0C1RVS8_9BACT</name>
<dbReference type="OrthoDB" id="9771846at2"/>
<dbReference type="Gene3D" id="3.90.550.10">
    <property type="entry name" value="Spore Coat Polysaccharide Biosynthesis Protein SpsA, Chain A"/>
    <property type="match status" value="1"/>
</dbReference>
<organism evidence="3 5">
    <name type="scientific">Methylacidiphilum kamchatkense Kam1</name>
    <dbReference type="NCBI Taxonomy" id="1202785"/>
    <lineage>
        <taxon>Bacteria</taxon>
        <taxon>Pseudomonadati</taxon>
        <taxon>Verrucomicrobiota</taxon>
        <taxon>Methylacidiphilae</taxon>
        <taxon>Methylacidiphilales</taxon>
        <taxon>Methylacidiphilaceae</taxon>
        <taxon>Methylacidiphilum (ex Ratnadevi et al. 2023)</taxon>
    </lineage>
</organism>
<dbReference type="Proteomes" id="UP000315925">
    <property type="component" value="Chromosome"/>
</dbReference>
<keyword evidence="4" id="KW-1185">Reference proteome</keyword>
<reference evidence="3" key="2">
    <citation type="journal article" date="2019" name="BMC Genomics">
        <title>Complete genome sequence analysis of the thermoacidophilic verrucomicrobial methanotroph 'Candidatus Methylacidiphilum kamchatkense' strain Kam1 and comparison with its closest relatives.</title>
        <authorList>
            <person name="Kruse T."/>
            <person name="Ratnadevi C.M."/>
            <person name="Erikstad H.A."/>
            <person name="Birkeland N.K."/>
        </authorList>
    </citation>
    <scope>NUCLEOTIDE SEQUENCE</scope>
    <source>
        <strain evidence="3">Kam1</strain>
    </source>
</reference>
<evidence type="ECO:0000259" key="1">
    <source>
        <dbReference type="Pfam" id="PF00535"/>
    </source>
</evidence>
<evidence type="ECO:0000313" key="5">
    <source>
        <dbReference type="Proteomes" id="UP000315925"/>
    </source>
</evidence>
<dbReference type="KEGG" id="mkc:kam1_1852"/>
<reference evidence="2 4" key="1">
    <citation type="submission" date="2014-08" db="EMBL/GenBank/DDBJ databases">
        <title>Methylacidiphilum kamchatkense strain Kam1 draft genome sequence.</title>
        <authorList>
            <person name="Birkeland N.-K."/>
            <person name="Erikstad H.A."/>
        </authorList>
    </citation>
    <scope>NUCLEOTIDE SEQUENCE [LARGE SCALE GENOMIC DNA]</scope>
    <source>
        <strain evidence="2 4">Kam1</strain>
    </source>
</reference>
<dbReference type="STRING" id="1202785.A946_03085"/>
<dbReference type="RefSeq" id="WP_039720940.1">
    <property type="nucleotide sequence ID" value="NZ_CP037899.1"/>
</dbReference>
<reference evidence="5" key="3">
    <citation type="submission" date="2019-03" db="EMBL/GenBank/DDBJ databases">
        <title>Complete genome of Methylacidiphilum kamchatkense Kam1.</title>
        <authorList>
            <person name="Kruse T."/>
            <person name="Murarilal Ratnadevi C."/>
            <person name="Erikstad H.-A."/>
            <person name="Birkeland N.-K."/>
        </authorList>
    </citation>
    <scope>NUCLEOTIDE SEQUENCE [LARGE SCALE GENOMIC DNA]</scope>
    <source>
        <strain evidence="5">kam1</strain>
    </source>
</reference>
<dbReference type="EMBL" id="JQNX01000002">
    <property type="protein sequence ID" value="KIE59036.1"/>
    <property type="molecule type" value="Genomic_DNA"/>
</dbReference>
<accession>A0A0C1RVS8</accession>
<dbReference type="InterPro" id="IPR029044">
    <property type="entry name" value="Nucleotide-diphossugar_trans"/>
</dbReference>
<dbReference type="GO" id="GO:0016740">
    <property type="term" value="F:transferase activity"/>
    <property type="evidence" value="ECO:0007669"/>
    <property type="project" value="UniProtKB-KW"/>
</dbReference>
<dbReference type="CDD" id="cd04186">
    <property type="entry name" value="GT_2_like_c"/>
    <property type="match status" value="1"/>
</dbReference>